<evidence type="ECO:0000259" key="6">
    <source>
        <dbReference type="Pfam" id="PF01029"/>
    </source>
</evidence>
<sequence length="389" mass="44832">MLNRRILRSKAVQAIYAFNQCREANYELAKQNIADAFLPDLNSMEVQDRAELKKKSKEAIALFEKQFAGKPITETNEELLKVVKGAFSYYENLVKKDFVFFKKHIISETEQIFDWYLMTLFALVKLAEIEETESTKSGKESLFGYAESSARLLKDNKIIQLIKDSQAIAMEMLKRSIHWDKPDQELMLKKLLRDVLRKDEVVLQYMTLTEPSLEQEAELAAHICKNILLKHELTVGYFEENDSRWDENRATIKSLVNKTIKDVKENGALHLMELSPNWEEDKKFFLQLFTSTIENDSQYEKIIGERAKNWDSDRIALTDMAILKAALDEMINFPGIPVKVTINEYIDISKQLSTPKSKQFINGLLDKASADLIKDGTIKKSGRGLIDNK</sequence>
<comment type="caution">
    <text evidence="7">The sequence shown here is derived from an EMBL/GenBank/DDBJ whole genome shotgun (WGS) entry which is preliminary data.</text>
</comment>
<accession>A0ABT8F6S2</accession>
<evidence type="ECO:0000313" key="8">
    <source>
        <dbReference type="Proteomes" id="UP001168552"/>
    </source>
</evidence>
<reference evidence="7" key="1">
    <citation type="submission" date="2023-06" db="EMBL/GenBank/DDBJ databases">
        <title>Cytophagales bacterium Strain LB-30, isolated from soil.</title>
        <authorList>
            <person name="Liu B."/>
        </authorList>
    </citation>
    <scope>NUCLEOTIDE SEQUENCE</scope>
    <source>
        <strain evidence="7">LB-30</strain>
    </source>
</reference>
<evidence type="ECO:0000256" key="2">
    <source>
        <dbReference type="ARBA" id="ARBA00022814"/>
    </source>
</evidence>
<feature type="domain" description="NusB/RsmB/TIM44" evidence="6">
    <location>
        <begin position="271"/>
        <end position="368"/>
    </location>
</feature>
<name>A0ABT8F6S2_9BACT</name>
<protein>
    <submittedName>
        <fullName evidence="7">Transcription antitermination factor NusB</fullName>
    </submittedName>
</protein>
<evidence type="ECO:0000256" key="4">
    <source>
        <dbReference type="ARBA" id="ARBA00023015"/>
    </source>
</evidence>
<proteinExistence type="inferred from homology"/>
<gene>
    <name evidence="7" type="primary">nusB</name>
    <name evidence="7" type="ORF">QWY31_10725</name>
</gene>
<dbReference type="RefSeq" id="WP_320004513.1">
    <property type="nucleotide sequence ID" value="NZ_JAUHJS010000005.1"/>
</dbReference>
<keyword evidence="8" id="KW-1185">Reference proteome</keyword>
<keyword evidence="2" id="KW-0889">Transcription antitermination</keyword>
<dbReference type="InterPro" id="IPR035926">
    <property type="entry name" value="NusB-like_sf"/>
</dbReference>
<keyword evidence="3" id="KW-0694">RNA-binding</keyword>
<dbReference type="Pfam" id="PF01029">
    <property type="entry name" value="NusB"/>
    <property type="match status" value="1"/>
</dbReference>
<comment type="similarity">
    <text evidence="1">Belongs to the NusB family.</text>
</comment>
<evidence type="ECO:0000313" key="7">
    <source>
        <dbReference type="EMBL" id="MDN4165978.1"/>
    </source>
</evidence>
<dbReference type="Gene3D" id="1.10.940.10">
    <property type="entry name" value="NusB-like"/>
    <property type="match status" value="1"/>
</dbReference>
<evidence type="ECO:0000256" key="3">
    <source>
        <dbReference type="ARBA" id="ARBA00022884"/>
    </source>
</evidence>
<dbReference type="PANTHER" id="PTHR11078:SF3">
    <property type="entry name" value="ANTITERMINATION NUSB DOMAIN-CONTAINING PROTEIN"/>
    <property type="match status" value="1"/>
</dbReference>
<dbReference type="NCBIfam" id="TIGR01951">
    <property type="entry name" value="nusB"/>
    <property type="match status" value="1"/>
</dbReference>
<dbReference type="InterPro" id="IPR006027">
    <property type="entry name" value="NusB_RsmB_TIM44"/>
</dbReference>
<organism evidence="7 8">
    <name type="scientific">Shiella aurantiaca</name>
    <dbReference type="NCBI Taxonomy" id="3058365"/>
    <lineage>
        <taxon>Bacteria</taxon>
        <taxon>Pseudomonadati</taxon>
        <taxon>Bacteroidota</taxon>
        <taxon>Cytophagia</taxon>
        <taxon>Cytophagales</taxon>
        <taxon>Shiellaceae</taxon>
        <taxon>Shiella</taxon>
    </lineage>
</organism>
<evidence type="ECO:0000256" key="1">
    <source>
        <dbReference type="ARBA" id="ARBA00005952"/>
    </source>
</evidence>
<dbReference type="PANTHER" id="PTHR11078">
    <property type="entry name" value="N UTILIZATION SUBSTANCE PROTEIN B-RELATED"/>
    <property type="match status" value="1"/>
</dbReference>
<dbReference type="Proteomes" id="UP001168552">
    <property type="component" value="Unassembled WGS sequence"/>
</dbReference>
<dbReference type="SUPFAM" id="SSF48013">
    <property type="entry name" value="NusB-like"/>
    <property type="match status" value="1"/>
</dbReference>
<dbReference type="EMBL" id="JAUHJS010000005">
    <property type="protein sequence ID" value="MDN4165978.1"/>
    <property type="molecule type" value="Genomic_DNA"/>
</dbReference>
<dbReference type="InterPro" id="IPR011605">
    <property type="entry name" value="NusB_fam"/>
</dbReference>
<evidence type="ECO:0000256" key="5">
    <source>
        <dbReference type="ARBA" id="ARBA00023163"/>
    </source>
</evidence>
<keyword evidence="4" id="KW-0805">Transcription regulation</keyword>
<keyword evidence="5" id="KW-0804">Transcription</keyword>